<organism evidence="1 2">
    <name type="scientific">Sphingomonas cynarae</name>
    <dbReference type="NCBI Taxonomy" id="930197"/>
    <lineage>
        <taxon>Bacteria</taxon>
        <taxon>Pseudomonadati</taxon>
        <taxon>Pseudomonadota</taxon>
        <taxon>Alphaproteobacteria</taxon>
        <taxon>Sphingomonadales</taxon>
        <taxon>Sphingomonadaceae</taxon>
        <taxon>Sphingomonas</taxon>
    </lineage>
</organism>
<proteinExistence type="predicted"/>
<dbReference type="EMBL" id="BAABBF010000005">
    <property type="protein sequence ID" value="GAA3715784.1"/>
    <property type="molecule type" value="Genomic_DNA"/>
</dbReference>
<evidence type="ECO:0000313" key="2">
    <source>
        <dbReference type="Proteomes" id="UP001500523"/>
    </source>
</evidence>
<comment type="caution">
    <text evidence="1">The sequence shown here is derived from an EMBL/GenBank/DDBJ whole genome shotgun (WGS) entry which is preliminary data.</text>
</comment>
<gene>
    <name evidence="1" type="ORF">GCM10022268_25470</name>
</gene>
<name>A0ABP7EB43_9SPHN</name>
<sequence length="79" mass="9428">MAKVTRKQIREGEVRRLARELAWTGEYSGWLIIEQMLRFKHGYPEARSVLDVQWIRQELDEICERAKARIQSEQEKPDA</sequence>
<accession>A0ABP7EB43</accession>
<dbReference type="RefSeq" id="WP_344693779.1">
    <property type="nucleotide sequence ID" value="NZ_BAABBF010000005.1"/>
</dbReference>
<protein>
    <submittedName>
        <fullName evidence="1">Uncharacterized protein</fullName>
    </submittedName>
</protein>
<evidence type="ECO:0000313" key="1">
    <source>
        <dbReference type="EMBL" id="GAA3715784.1"/>
    </source>
</evidence>
<reference evidence="2" key="1">
    <citation type="journal article" date="2019" name="Int. J. Syst. Evol. Microbiol.">
        <title>The Global Catalogue of Microorganisms (GCM) 10K type strain sequencing project: providing services to taxonomists for standard genome sequencing and annotation.</title>
        <authorList>
            <consortium name="The Broad Institute Genomics Platform"/>
            <consortium name="The Broad Institute Genome Sequencing Center for Infectious Disease"/>
            <person name="Wu L."/>
            <person name="Ma J."/>
        </authorList>
    </citation>
    <scope>NUCLEOTIDE SEQUENCE [LARGE SCALE GENOMIC DNA]</scope>
    <source>
        <strain evidence="2">JCM 17498</strain>
    </source>
</reference>
<keyword evidence="2" id="KW-1185">Reference proteome</keyword>
<dbReference type="Proteomes" id="UP001500523">
    <property type="component" value="Unassembled WGS sequence"/>
</dbReference>